<feature type="transmembrane region" description="Helical" evidence="1">
    <location>
        <begin position="106"/>
        <end position="130"/>
    </location>
</feature>
<dbReference type="AlphaFoldDB" id="H5UR21"/>
<keyword evidence="1" id="KW-0472">Membrane</keyword>
<feature type="transmembrane region" description="Helical" evidence="1">
    <location>
        <begin position="178"/>
        <end position="198"/>
    </location>
</feature>
<evidence type="ECO:0000313" key="3">
    <source>
        <dbReference type="Proteomes" id="UP000004367"/>
    </source>
</evidence>
<keyword evidence="1" id="KW-0812">Transmembrane</keyword>
<feature type="transmembrane region" description="Helical" evidence="1">
    <location>
        <begin position="59"/>
        <end position="76"/>
    </location>
</feature>
<name>H5UR21_9MICO</name>
<dbReference type="OrthoDB" id="5244396at2"/>
<evidence type="ECO:0008006" key="4">
    <source>
        <dbReference type="Google" id="ProtNLM"/>
    </source>
</evidence>
<feature type="transmembrane region" description="Helical" evidence="1">
    <location>
        <begin position="238"/>
        <end position="260"/>
    </location>
</feature>
<feature type="transmembrane region" description="Helical" evidence="1">
    <location>
        <begin position="21"/>
        <end position="39"/>
    </location>
</feature>
<feature type="transmembrane region" description="Helical" evidence="1">
    <location>
        <begin position="150"/>
        <end position="171"/>
    </location>
</feature>
<organism evidence="2 3">
    <name type="scientific">Mobilicoccus pelagius NBRC 104925</name>
    <dbReference type="NCBI Taxonomy" id="1089455"/>
    <lineage>
        <taxon>Bacteria</taxon>
        <taxon>Bacillati</taxon>
        <taxon>Actinomycetota</taxon>
        <taxon>Actinomycetes</taxon>
        <taxon>Micrococcales</taxon>
        <taxon>Dermatophilaceae</taxon>
        <taxon>Mobilicoccus</taxon>
    </lineage>
</organism>
<comment type="caution">
    <text evidence="2">The sequence shown here is derived from an EMBL/GenBank/DDBJ whole genome shotgun (WGS) entry which is preliminary data.</text>
</comment>
<evidence type="ECO:0000256" key="1">
    <source>
        <dbReference type="SAM" id="Phobius"/>
    </source>
</evidence>
<dbReference type="STRING" id="1089455.MOPEL_067_00280"/>
<sequence>MITSLRAELLRLLGTPATGRFLLGGLAIGLFLTGGLVLLGPERMNPPMPLPDTPTAARGLLGVLVLSAPVPVLLGSRSMTDEYEHHTIVPTLTAQPRRAVVVLAKLLSALLTGLAYGAVLAVGAAVGMWGGCRLAGIHLGLEVPALLADVGRIGLAMALYTVIGVGIGALVPRPQLCLGLIVGWFYLAESLLSVVPGARSAYPWFPGGAAGAVTGQSFVLDALAQTSGTAPVELLPGWAGALVLLGYAAVAAGVALVTTLRVDVR</sequence>
<proteinExistence type="predicted"/>
<reference evidence="2 3" key="1">
    <citation type="submission" date="2012-02" db="EMBL/GenBank/DDBJ databases">
        <title>Whole genome shotgun sequence of Mobilicoccus pelagius NBRC 104925.</title>
        <authorList>
            <person name="Yoshida Y."/>
            <person name="Hosoyama A."/>
            <person name="Tsuchikane K."/>
            <person name="Katsumata H."/>
            <person name="Yamazaki S."/>
            <person name="Fujita N."/>
        </authorList>
    </citation>
    <scope>NUCLEOTIDE SEQUENCE [LARGE SCALE GENOMIC DNA]</scope>
    <source>
        <strain evidence="2 3">NBRC 104925</strain>
    </source>
</reference>
<accession>H5UR21</accession>
<protein>
    <recommendedName>
        <fullName evidence="4">ABC transporter permease protein</fullName>
    </recommendedName>
</protein>
<dbReference type="Proteomes" id="UP000004367">
    <property type="component" value="Unassembled WGS sequence"/>
</dbReference>
<keyword evidence="1" id="KW-1133">Transmembrane helix</keyword>
<dbReference type="eggNOG" id="ENOG502Z957">
    <property type="taxonomic scope" value="Bacteria"/>
</dbReference>
<evidence type="ECO:0000313" key="2">
    <source>
        <dbReference type="EMBL" id="GAB48179.1"/>
    </source>
</evidence>
<dbReference type="RefSeq" id="WP_009482077.1">
    <property type="nucleotide sequence ID" value="NZ_BAFE01000047.1"/>
</dbReference>
<keyword evidence="3" id="KW-1185">Reference proteome</keyword>
<gene>
    <name evidence="2" type="ORF">MOPEL_067_00280</name>
</gene>
<dbReference type="EMBL" id="BAFE01000047">
    <property type="protein sequence ID" value="GAB48179.1"/>
    <property type="molecule type" value="Genomic_DNA"/>
</dbReference>